<dbReference type="AlphaFoldDB" id="A0A4C1YM09"/>
<feature type="compositionally biased region" description="Basic and acidic residues" evidence="1">
    <location>
        <begin position="140"/>
        <end position="149"/>
    </location>
</feature>
<feature type="region of interest" description="Disordered" evidence="1">
    <location>
        <begin position="120"/>
        <end position="149"/>
    </location>
</feature>
<proteinExistence type="predicted"/>
<reference evidence="2 3" key="1">
    <citation type="journal article" date="2019" name="Commun. Biol.">
        <title>The bagworm genome reveals a unique fibroin gene that provides high tensile strength.</title>
        <authorList>
            <person name="Kono N."/>
            <person name="Nakamura H."/>
            <person name="Ohtoshi R."/>
            <person name="Tomita M."/>
            <person name="Numata K."/>
            <person name="Arakawa K."/>
        </authorList>
    </citation>
    <scope>NUCLEOTIDE SEQUENCE [LARGE SCALE GENOMIC DNA]</scope>
</reference>
<accession>A0A4C1YM09</accession>
<gene>
    <name evidence="2" type="ORF">EVAR_41896_1</name>
</gene>
<protein>
    <submittedName>
        <fullName evidence="2">Uncharacterized protein</fullName>
    </submittedName>
</protein>
<organism evidence="2 3">
    <name type="scientific">Eumeta variegata</name>
    <name type="common">Bagworm moth</name>
    <name type="synonym">Eumeta japonica</name>
    <dbReference type="NCBI Taxonomy" id="151549"/>
    <lineage>
        <taxon>Eukaryota</taxon>
        <taxon>Metazoa</taxon>
        <taxon>Ecdysozoa</taxon>
        <taxon>Arthropoda</taxon>
        <taxon>Hexapoda</taxon>
        <taxon>Insecta</taxon>
        <taxon>Pterygota</taxon>
        <taxon>Neoptera</taxon>
        <taxon>Endopterygota</taxon>
        <taxon>Lepidoptera</taxon>
        <taxon>Glossata</taxon>
        <taxon>Ditrysia</taxon>
        <taxon>Tineoidea</taxon>
        <taxon>Psychidae</taxon>
        <taxon>Oiketicinae</taxon>
        <taxon>Eumeta</taxon>
    </lineage>
</organism>
<keyword evidence="3" id="KW-1185">Reference proteome</keyword>
<evidence type="ECO:0000313" key="2">
    <source>
        <dbReference type="EMBL" id="GBP76113.1"/>
    </source>
</evidence>
<evidence type="ECO:0000313" key="3">
    <source>
        <dbReference type="Proteomes" id="UP000299102"/>
    </source>
</evidence>
<evidence type="ECO:0000256" key="1">
    <source>
        <dbReference type="SAM" id="MobiDB-lite"/>
    </source>
</evidence>
<sequence length="149" mass="16792">MFGPTLDQVPRTHLIPNRPKSRPVAPPRDLNNFPDLAETNQPPAAATLARLQPVGIDIALIQETYLKPIGLKPAASQAMSNYERTGHTVVLLPTTSGQWSRRASRRFRHPRIAGSFRRYSRIDKQKRSFAPREYPTPSTDPERELSNAK</sequence>
<dbReference type="EMBL" id="BGZK01001276">
    <property type="protein sequence ID" value="GBP76113.1"/>
    <property type="molecule type" value="Genomic_DNA"/>
</dbReference>
<name>A0A4C1YM09_EUMVA</name>
<feature type="region of interest" description="Disordered" evidence="1">
    <location>
        <begin position="1"/>
        <end position="30"/>
    </location>
</feature>
<comment type="caution">
    <text evidence="2">The sequence shown here is derived from an EMBL/GenBank/DDBJ whole genome shotgun (WGS) entry which is preliminary data.</text>
</comment>
<dbReference type="Proteomes" id="UP000299102">
    <property type="component" value="Unassembled WGS sequence"/>
</dbReference>